<feature type="transmembrane region" description="Helical" evidence="1">
    <location>
        <begin position="65"/>
        <end position="83"/>
    </location>
</feature>
<dbReference type="KEGG" id="pzh:CX676_03625"/>
<dbReference type="EMBL" id="CP025430">
    <property type="protein sequence ID" value="AUH63358.1"/>
    <property type="molecule type" value="Genomic_DNA"/>
</dbReference>
<protein>
    <submittedName>
        <fullName evidence="2">Uncharacterized protein</fullName>
    </submittedName>
</protein>
<keyword evidence="1" id="KW-0812">Transmembrane</keyword>
<proteinExistence type="predicted"/>
<keyword evidence="1" id="KW-1133">Transmembrane helix</keyword>
<keyword evidence="1" id="KW-0472">Membrane</keyword>
<gene>
    <name evidence="2" type="ORF">CX676_03625</name>
</gene>
<dbReference type="OrthoDB" id="457670at2"/>
<dbReference type="Proteomes" id="UP000234530">
    <property type="component" value="Chromosome"/>
</dbReference>
<dbReference type="RefSeq" id="WP_101751400.1">
    <property type="nucleotide sequence ID" value="NZ_CP025430.1"/>
</dbReference>
<name>A0A2H5EVM6_9RHOB</name>
<accession>A0A2H5EVM6</accession>
<keyword evidence="3" id="KW-1185">Reference proteome</keyword>
<organism evidence="2 3">
    <name type="scientific">Paracoccus zhejiangensis</name>
    <dbReference type="NCBI Taxonomy" id="1077935"/>
    <lineage>
        <taxon>Bacteria</taxon>
        <taxon>Pseudomonadati</taxon>
        <taxon>Pseudomonadota</taxon>
        <taxon>Alphaproteobacteria</taxon>
        <taxon>Rhodobacterales</taxon>
        <taxon>Paracoccaceae</taxon>
        <taxon>Paracoccus</taxon>
    </lineage>
</organism>
<sequence length="85" mass="9655">MRAQDRAGLTGYFGTAKKYTFDQLENGNIWNLVHDRGERRTSGGIRSVSRPFTTKLSLSRRKLETTFGLFLVAVCLNFLWELLAG</sequence>
<evidence type="ECO:0000313" key="3">
    <source>
        <dbReference type="Proteomes" id="UP000234530"/>
    </source>
</evidence>
<evidence type="ECO:0000313" key="2">
    <source>
        <dbReference type="EMBL" id="AUH63358.1"/>
    </source>
</evidence>
<evidence type="ECO:0000256" key="1">
    <source>
        <dbReference type="SAM" id="Phobius"/>
    </source>
</evidence>
<dbReference type="AlphaFoldDB" id="A0A2H5EVM6"/>
<reference evidence="2 3" key="1">
    <citation type="journal article" date="2013" name="Antonie Van Leeuwenhoek">
        <title>Paracoccus zhejiangensis sp. nov., isolated from activated sludge in wastewater-treatment system.</title>
        <authorList>
            <person name="Wu Z.G."/>
            <person name="Zhang D.F."/>
            <person name="Liu Y.L."/>
            <person name="Wang F."/>
            <person name="Jiang X."/>
            <person name="Li C."/>
            <person name="Li S.P."/>
            <person name="Hong Q."/>
            <person name="Li W.J."/>
        </authorList>
    </citation>
    <scope>NUCLEOTIDE SEQUENCE [LARGE SCALE GENOMIC DNA]</scope>
    <source>
        <strain evidence="2 3">J6</strain>
    </source>
</reference>